<feature type="site" description="Transition state stabilizer" evidence="11">
    <location>
        <position position="256"/>
    </location>
</feature>
<dbReference type="GO" id="GO:0050518">
    <property type="term" value="F:2-C-methyl-D-erythritol 4-phosphate cytidylyltransferase activity"/>
    <property type="evidence" value="ECO:0007669"/>
    <property type="project" value="UniProtKB-UniRule"/>
</dbReference>
<dbReference type="GO" id="GO:0046872">
    <property type="term" value="F:metal ion binding"/>
    <property type="evidence" value="ECO:0007669"/>
    <property type="project" value="UniProtKB-KW"/>
</dbReference>
<evidence type="ECO:0000256" key="5">
    <source>
        <dbReference type="ARBA" id="ARBA00022679"/>
    </source>
</evidence>
<keyword evidence="7 11" id="KW-0479">Metal-binding</keyword>
<dbReference type="SUPFAM" id="SSF53448">
    <property type="entry name" value="Nucleotide-diphospho-sugar transferases"/>
    <property type="match status" value="1"/>
</dbReference>
<keyword evidence="14" id="KW-1185">Reference proteome</keyword>
<dbReference type="InterPro" id="IPR034683">
    <property type="entry name" value="IspD/TarI"/>
</dbReference>
<evidence type="ECO:0000259" key="12">
    <source>
        <dbReference type="Pfam" id="PF02542"/>
    </source>
</evidence>
<comment type="catalytic activity">
    <reaction evidence="11">
        <text>2-C-methyl-D-erythritol 4-phosphate + CTP + H(+) = 4-CDP-2-C-methyl-D-erythritol + diphosphate</text>
        <dbReference type="Rhea" id="RHEA:13429"/>
        <dbReference type="ChEBI" id="CHEBI:15378"/>
        <dbReference type="ChEBI" id="CHEBI:33019"/>
        <dbReference type="ChEBI" id="CHEBI:37563"/>
        <dbReference type="ChEBI" id="CHEBI:57823"/>
        <dbReference type="ChEBI" id="CHEBI:58262"/>
        <dbReference type="EC" id="2.7.7.60"/>
    </reaction>
</comment>
<dbReference type="OrthoDB" id="9804336at2"/>
<gene>
    <name evidence="11" type="primary">ispDF</name>
    <name evidence="13" type="ORF">DES40_0379</name>
</gene>
<dbReference type="GO" id="GO:0008685">
    <property type="term" value="F:2-C-methyl-D-erythritol 2,4-cyclodiphosphate synthase activity"/>
    <property type="evidence" value="ECO:0007669"/>
    <property type="project" value="UniProtKB-UniRule"/>
</dbReference>
<keyword evidence="5 11" id="KW-0808">Transferase</keyword>
<dbReference type="EC" id="2.7.7.60" evidence="11"/>
<dbReference type="EMBL" id="RBII01000001">
    <property type="protein sequence ID" value="RKQ71071.1"/>
    <property type="molecule type" value="Genomic_DNA"/>
</dbReference>
<dbReference type="PROSITE" id="PS01350">
    <property type="entry name" value="ISPF"/>
    <property type="match status" value="1"/>
</dbReference>
<name>A0A420WJ66_9PROT</name>
<dbReference type="Proteomes" id="UP000282211">
    <property type="component" value="Unassembled WGS sequence"/>
</dbReference>
<dbReference type="Pfam" id="PF02542">
    <property type="entry name" value="YgbB"/>
    <property type="match status" value="1"/>
</dbReference>
<dbReference type="NCBIfam" id="NF006899">
    <property type="entry name" value="PRK09382.1"/>
    <property type="match status" value="1"/>
</dbReference>
<keyword evidence="6 11" id="KW-0548">Nucleotidyltransferase</keyword>
<dbReference type="HAMAP" id="MF_01520">
    <property type="entry name" value="IspDF"/>
    <property type="match status" value="1"/>
</dbReference>
<dbReference type="Gene3D" id="3.90.550.10">
    <property type="entry name" value="Spore Coat Polysaccharide Biosynthesis Protein SpsA, Chain A"/>
    <property type="match status" value="1"/>
</dbReference>
<feature type="site" description="Positions MEP for the nucleophilic attack" evidence="11">
    <location>
        <position position="148"/>
    </location>
</feature>
<dbReference type="HAMAP" id="MF_00107">
    <property type="entry name" value="IspF"/>
    <property type="match status" value="1"/>
</dbReference>
<evidence type="ECO:0000313" key="14">
    <source>
        <dbReference type="Proteomes" id="UP000282211"/>
    </source>
</evidence>
<dbReference type="Pfam" id="PF01128">
    <property type="entry name" value="IspD"/>
    <property type="match status" value="1"/>
</dbReference>
<feature type="site" description="Transition state stabilizer" evidence="11">
    <location>
        <position position="16"/>
    </location>
</feature>
<dbReference type="Gene3D" id="3.30.1330.50">
    <property type="entry name" value="2-C-methyl-D-erythritol 2,4-cyclodiphosphate synthase"/>
    <property type="match status" value="1"/>
</dbReference>
<dbReference type="InterPro" id="IPR001228">
    <property type="entry name" value="IspD"/>
</dbReference>
<feature type="region of interest" description="2-C-methyl-D-erythritol 2,4-cyclodiphosphate synthase" evidence="11">
    <location>
        <begin position="224"/>
        <end position="380"/>
    </location>
</feature>
<evidence type="ECO:0000256" key="1">
    <source>
        <dbReference type="ARBA" id="ARBA00000200"/>
    </source>
</evidence>
<accession>A0A420WJ66</accession>
<feature type="binding site" evidence="11">
    <location>
        <position position="230"/>
    </location>
    <ligand>
        <name>a divalent metal cation</name>
        <dbReference type="ChEBI" id="CHEBI:60240"/>
    </ligand>
</feature>
<evidence type="ECO:0000256" key="4">
    <source>
        <dbReference type="ARBA" id="ARBA00008480"/>
    </source>
</evidence>
<dbReference type="PANTHER" id="PTHR43181">
    <property type="entry name" value="2-C-METHYL-D-ERYTHRITOL 2,4-CYCLODIPHOSPHATE SYNTHASE, CHLOROPLASTIC"/>
    <property type="match status" value="1"/>
</dbReference>
<feature type="domain" description="2-C-methyl-D-erythritol 2,4-cyclodiphosphate synthase" evidence="12">
    <location>
        <begin position="224"/>
        <end position="376"/>
    </location>
</feature>
<comment type="function">
    <text evidence="11">Bifunctional enzyme that catalyzes the formation of 4-diphosphocytidyl-2-C-methyl-D-erythritol from CTP and 2-C-methyl-D-erythritol 4-phosphate (MEP) (IspD), and catalyzes the conversion of 4-diphosphocytidyl-2-C-methyl-D-erythritol 2-phosphate (CDP-ME2P) to 2-C-methyl-D-erythritol 2,4-cyclodiphosphate (ME-CPP) with a corresponding release of cytidine 5-monophosphate (CMP) (IspF).</text>
</comment>
<dbReference type="EC" id="4.6.1.12" evidence="11"/>
<comment type="similarity">
    <text evidence="11">In the C-terminal section; belongs to the IspF family.</text>
</comment>
<protein>
    <recommendedName>
        <fullName evidence="11">Bifunctional enzyme IspD/IspF</fullName>
    </recommendedName>
    <domain>
        <recommendedName>
            <fullName evidence="11">2-C-methyl-D-erythritol 4-phosphate cytidylyltransferase</fullName>
            <ecNumber evidence="11">2.7.7.60</ecNumber>
        </recommendedName>
        <alternativeName>
            <fullName evidence="11">4-diphosphocytidyl-2C-methyl-D-erythritol synthase</fullName>
        </alternativeName>
        <alternativeName>
            <fullName evidence="11">MEP cytidylyltransferase</fullName>
            <shortName evidence="11">MCT</shortName>
        </alternativeName>
    </domain>
    <domain>
        <recommendedName>
            <fullName evidence="11">2-C-methyl-D-erythritol 2,4-cyclodiphosphate synthase</fullName>
            <shortName evidence="11">MECDP-synthase</shortName>
            <shortName evidence="11">MECPP-synthase</shortName>
            <shortName evidence="11">MECPS</shortName>
            <ecNumber evidence="11">4.6.1.12</ecNumber>
        </recommendedName>
    </domain>
</protein>
<evidence type="ECO:0000256" key="9">
    <source>
        <dbReference type="ARBA" id="ARBA00023239"/>
    </source>
</evidence>
<comment type="caution">
    <text evidence="11">Lacks conserved residue(s) required for the propagation of feature annotation.</text>
</comment>
<feature type="site" description="Transition state stabilizer" evidence="11">
    <location>
        <position position="355"/>
    </location>
</feature>
<dbReference type="RefSeq" id="WP_121098878.1">
    <property type="nucleotide sequence ID" value="NZ_RBII01000001.1"/>
</dbReference>
<reference evidence="13 14" key="1">
    <citation type="submission" date="2018-10" db="EMBL/GenBank/DDBJ databases">
        <title>Genomic Encyclopedia of Type Strains, Phase IV (KMG-IV): sequencing the most valuable type-strain genomes for metagenomic binning, comparative biology and taxonomic classification.</title>
        <authorList>
            <person name="Goeker M."/>
        </authorList>
    </citation>
    <scope>NUCLEOTIDE SEQUENCE [LARGE SCALE GENOMIC DNA]</scope>
    <source>
        <strain evidence="13 14">DSM 22008</strain>
    </source>
</reference>
<dbReference type="InterPro" id="IPR020555">
    <property type="entry name" value="MECDP_synthase_CS"/>
</dbReference>
<dbReference type="AlphaFoldDB" id="A0A420WJ66"/>
<dbReference type="InterPro" id="IPR029044">
    <property type="entry name" value="Nucleotide-diphossugar_trans"/>
</dbReference>
<dbReference type="UniPathway" id="UPA00056">
    <property type="reaction ID" value="UER00093"/>
</dbReference>
<organism evidence="13 14">
    <name type="scientific">Litorimonas taeanensis</name>
    <dbReference type="NCBI Taxonomy" id="568099"/>
    <lineage>
        <taxon>Bacteria</taxon>
        <taxon>Pseudomonadati</taxon>
        <taxon>Pseudomonadota</taxon>
        <taxon>Alphaproteobacteria</taxon>
        <taxon>Maricaulales</taxon>
        <taxon>Robiginitomaculaceae</taxon>
    </lineage>
</organism>
<evidence type="ECO:0000256" key="7">
    <source>
        <dbReference type="ARBA" id="ARBA00022723"/>
    </source>
</evidence>
<dbReference type="CDD" id="cd00554">
    <property type="entry name" value="MECDP_synthase"/>
    <property type="match status" value="1"/>
</dbReference>
<feature type="binding site" evidence="11">
    <location>
        <position position="264"/>
    </location>
    <ligand>
        <name>a divalent metal cation</name>
        <dbReference type="ChEBI" id="CHEBI:60240"/>
    </ligand>
</feature>
<dbReference type="FunCoup" id="A0A420WJ66">
    <property type="interactions" value="473"/>
</dbReference>
<evidence type="ECO:0000256" key="11">
    <source>
        <dbReference type="HAMAP-Rule" id="MF_01520"/>
    </source>
</evidence>
<feature type="binding site" evidence="11">
    <location>
        <begin position="256"/>
        <end position="257"/>
    </location>
    <ligand>
        <name>4-CDP-2-C-methyl-D-erythritol 2-phosphate</name>
        <dbReference type="ChEBI" id="CHEBI:57919"/>
    </ligand>
</feature>
<feature type="binding site" evidence="11">
    <location>
        <begin position="354"/>
        <end position="357"/>
    </location>
    <ligand>
        <name>4-CDP-2-C-methyl-D-erythritol 2-phosphate</name>
        <dbReference type="ChEBI" id="CHEBI:57919"/>
    </ligand>
</feature>
<evidence type="ECO:0000256" key="6">
    <source>
        <dbReference type="ARBA" id="ARBA00022695"/>
    </source>
</evidence>
<dbReference type="InParanoid" id="A0A420WJ66"/>
<keyword evidence="8 11" id="KW-0414">Isoprene biosynthesis</keyword>
<evidence type="ECO:0000256" key="10">
    <source>
        <dbReference type="ARBA" id="ARBA00023268"/>
    </source>
</evidence>
<feature type="site" description="Positions MEP for the nucleophilic attack" evidence="11">
    <location>
        <position position="203"/>
    </location>
</feature>
<evidence type="ECO:0000313" key="13">
    <source>
        <dbReference type="EMBL" id="RKQ71071.1"/>
    </source>
</evidence>
<evidence type="ECO:0000256" key="8">
    <source>
        <dbReference type="ARBA" id="ARBA00023229"/>
    </source>
</evidence>
<dbReference type="GO" id="GO:0016114">
    <property type="term" value="P:terpenoid biosynthetic process"/>
    <property type="evidence" value="ECO:0007669"/>
    <property type="project" value="InterPro"/>
</dbReference>
<feature type="binding site" evidence="11">
    <location>
        <position position="361"/>
    </location>
    <ligand>
        <name>4-CDP-2-C-methyl-D-erythritol 2-phosphate</name>
        <dbReference type="ChEBI" id="CHEBI:57919"/>
    </ligand>
</feature>
<keyword evidence="9 11" id="KW-0456">Lyase</keyword>
<proteinExistence type="inferred from homology"/>
<feature type="binding site" evidence="11">
    <location>
        <begin position="230"/>
        <end position="232"/>
    </location>
    <ligand>
        <name>4-CDP-2-C-methyl-D-erythritol 2-phosphate</name>
        <dbReference type="ChEBI" id="CHEBI:57919"/>
    </ligand>
</feature>
<feature type="site" description="Transition state stabilizer" evidence="11">
    <location>
        <position position="23"/>
    </location>
</feature>
<comment type="catalytic activity">
    <reaction evidence="1 11">
        <text>4-CDP-2-C-methyl-D-erythritol 2-phosphate = 2-C-methyl-D-erythritol 2,4-cyclic diphosphate + CMP</text>
        <dbReference type="Rhea" id="RHEA:23864"/>
        <dbReference type="ChEBI" id="CHEBI:57919"/>
        <dbReference type="ChEBI" id="CHEBI:58483"/>
        <dbReference type="ChEBI" id="CHEBI:60377"/>
        <dbReference type="EC" id="4.6.1.12"/>
    </reaction>
</comment>
<dbReference type="InterPro" id="IPR036571">
    <property type="entry name" value="MECDP_synthase_sf"/>
</dbReference>
<comment type="similarity">
    <text evidence="4">Belongs to the IspF family.</text>
</comment>
<comment type="cofactor">
    <cofactor evidence="2 11">
        <name>a divalent metal cation</name>
        <dbReference type="ChEBI" id="CHEBI:60240"/>
    </cofactor>
</comment>
<evidence type="ECO:0000256" key="3">
    <source>
        <dbReference type="ARBA" id="ARBA00004709"/>
    </source>
</evidence>
<evidence type="ECO:0000256" key="2">
    <source>
        <dbReference type="ARBA" id="ARBA00001968"/>
    </source>
</evidence>
<dbReference type="SUPFAM" id="SSF69765">
    <property type="entry name" value="IpsF-like"/>
    <property type="match status" value="1"/>
</dbReference>
<comment type="caution">
    <text evidence="13">The sequence shown here is derived from an EMBL/GenBank/DDBJ whole genome shotgun (WGS) entry which is preliminary data.</text>
</comment>
<dbReference type="InterPro" id="IPR026596">
    <property type="entry name" value="IspD/F"/>
</dbReference>
<comment type="pathway">
    <text evidence="11">Isoprenoid biosynthesis; isopentenyl diphosphate biosynthesis via DXP pathway; isopentenyl diphosphate from 1-deoxy-D-xylulose 5-phosphate: step 2/6.</text>
</comment>
<feature type="binding site" evidence="11">
    <location>
        <position position="232"/>
    </location>
    <ligand>
        <name>a divalent metal cation</name>
        <dbReference type="ChEBI" id="CHEBI:60240"/>
    </ligand>
</feature>
<dbReference type="GO" id="GO:0019288">
    <property type="term" value="P:isopentenyl diphosphate biosynthetic process, methylerythritol 4-phosphate pathway"/>
    <property type="evidence" value="ECO:0007669"/>
    <property type="project" value="UniProtKB-UniRule"/>
</dbReference>
<dbReference type="NCBIfam" id="TIGR00453">
    <property type="entry name" value="ispD"/>
    <property type="match status" value="1"/>
</dbReference>
<sequence length="380" mass="41085">MLRSALILVAAGKGERVGGNIPKQFQPLSGKPLIEHTISNLKKSFDFNVISIVVAKNCRFIGDLSEKPSSALKIVTGGSTRTESVRCGLNSLKGKDIDHVYIHDAARPFVTEALIKALGQALETHSAAVPALKIVDACKSPEGAAVNRDEILRVQTPQAFHYDKILSAFDEYAANDAFADDIAVAHKAGLSLTFTQGDERNFKLTYAEDFAKAEAMLQTPTYIATGSGFDVHQFEDGGTLWLCGVPIECGYSLKGHSDADAGLHALTDAILGALAFGDIGDHFPPSDEKWKGASSDKFLLFALEEMQKRRGKLQHVDVTLICEKPKIKPHREAMRSRISELCQLPMHRVSLKATTTEKLGFTGRGEGLAAQASATIVLPE</sequence>
<comment type="pathway">
    <text evidence="3 11">Isoprenoid biosynthesis; isopentenyl diphosphate biosynthesis via DXP pathway; isopentenyl diphosphate from 1-deoxy-D-xylulose 5-phosphate: step 4/6.</text>
</comment>
<dbReference type="NCBIfam" id="TIGR00151">
    <property type="entry name" value="ispF"/>
    <property type="match status" value="1"/>
</dbReference>
<feature type="binding site" evidence="11">
    <location>
        <begin position="278"/>
        <end position="280"/>
    </location>
    <ligand>
        <name>4-CDP-2-C-methyl-D-erythritol 2-phosphate</name>
        <dbReference type="ChEBI" id="CHEBI:57919"/>
    </ligand>
</feature>
<feature type="binding site" evidence="11">
    <location>
        <position position="364"/>
    </location>
    <ligand>
        <name>4-CDP-2-C-methyl-D-erythritol 2-phosphate</name>
        <dbReference type="ChEBI" id="CHEBI:57919"/>
    </ligand>
</feature>
<dbReference type="PANTHER" id="PTHR43181:SF1">
    <property type="entry name" value="2-C-METHYL-D-ERYTHRITOL 2,4-CYCLODIPHOSPHATE SYNTHASE, CHLOROPLASTIC"/>
    <property type="match status" value="1"/>
</dbReference>
<keyword evidence="10 11" id="KW-0511">Multifunctional enzyme</keyword>
<dbReference type="CDD" id="cd02516">
    <property type="entry name" value="CDP-ME_synthetase"/>
    <property type="match status" value="1"/>
</dbReference>
<comment type="similarity">
    <text evidence="11">In the N-terminal section; belongs to the IspD/TarI cytidylyltransferase family. IspD subfamily.</text>
</comment>
<feature type="region of interest" description="2-C-methyl-D-erythritol 4-phosphate cytidylyltransferase" evidence="11">
    <location>
        <begin position="1"/>
        <end position="223"/>
    </location>
</feature>
<dbReference type="InterPro" id="IPR003526">
    <property type="entry name" value="MECDP_synthase"/>
</dbReference>